<dbReference type="InParanoid" id="A0A024G773"/>
<keyword evidence="9" id="KW-1185">Reference proteome</keyword>
<keyword evidence="3 6" id="KW-0812">Transmembrane</keyword>
<feature type="transmembrane region" description="Helical" evidence="6">
    <location>
        <begin position="199"/>
        <end position="219"/>
    </location>
</feature>
<feature type="transmembrane region" description="Helical" evidence="6">
    <location>
        <begin position="115"/>
        <end position="134"/>
    </location>
</feature>
<evidence type="ECO:0000256" key="2">
    <source>
        <dbReference type="ARBA" id="ARBA00008573"/>
    </source>
</evidence>
<evidence type="ECO:0000313" key="8">
    <source>
        <dbReference type="EMBL" id="CCI42176.1"/>
    </source>
</evidence>
<evidence type="ECO:0000256" key="3">
    <source>
        <dbReference type="ARBA" id="ARBA00022692"/>
    </source>
</evidence>
<dbReference type="AlphaFoldDB" id="A0A024G773"/>
<feature type="transmembrane region" description="Helical" evidence="6">
    <location>
        <begin position="458"/>
        <end position="476"/>
    </location>
</feature>
<dbReference type="GO" id="GO:0016020">
    <property type="term" value="C:membrane"/>
    <property type="evidence" value="ECO:0007669"/>
    <property type="project" value="UniProtKB-SubCell"/>
</dbReference>
<evidence type="ECO:0000256" key="6">
    <source>
        <dbReference type="SAM" id="Phobius"/>
    </source>
</evidence>
<dbReference type="EMBL" id="CAIX01000030">
    <property type="protein sequence ID" value="CCI42176.1"/>
    <property type="molecule type" value="Genomic_DNA"/>
</dbReference>
<protein>
    <submittedName>
        <fullName evidence="8">Uncharacterized protein</fullName>
    </submittedName>
</protein>
<comment type="subcellular location">
    <subcellularLocation>
        <location evidence="1">Membrane</location>
        <topology evidence="1">Multi-pass membrane protein</topology>
    </subcellularLocation>
</comment>
<evidence type="ECO:0000256" key="1">
    <source>
        <dbReference type="ARBA" id="ARBA00004141"/>
    </source>
</evidence>
<dbReference type="Pfam" id="PF03134">
    <property type="entry name" value="TB2_DP1_HVA22"/>
    <property type="match status" value="1"/>
</dbReference>
<evidence type="ECO:0000256" key="7">
    <source>
        <dbReference type="SAM" id="SignalP"/>
    </source>
</evidence>
<dbReference type="OrthoDB" id="10009287at2759"/>
<comment type="caution">
    <text evidence="8">The sequence shown here is derived from an EMBL/GenBank/DDBJ whole genome shotgun (WGS) entry which is preliminary data.</text>
</comment>
<evidence type="ECO:0000256" key="5">
    <source>
        <dbReference type="ARBA" id="ARBA00023136"/>
    </source>
</evidence>
<dbReference type="STRING" id="65357.A0A024G773"/>
<accession>A0A024G773</accession>
<dbReference type="InterPro" id="IPR004345">
    <property type="entry name" value="TB2_DP1_HVA22"/>
</dbReference>
<feature type="transmembrane region" description="Helical" evidence="6">
    <location>
        <begin position="146"/>
        <end position="164"/>
    </location>
</feature>
<comment type="similarity">
    <text evidence="2">Belongs to the DP1 family.</text>
</comment>
<evidence type="ECO:0000256" key="4">
    <source>
        <dbReference type="ARBA" id="ARBA00022989"/>
    </source>
</evidence>
<proteinExistence type="inferred from homology"/>
<keyword evidence="4 6" id="KW-1133">Transmembrane helix</keyword>
<dbReference type="PANTHER" id="PTHR12300:SF161">
    <property type="entry name" value="RECEPTOR EXPRESSION-ENHANCING PROTEIN"/>
    <property type="match status" value="1"/>
</dbReference>
<feature type="chain" id="PRO_5001529322" evidence="7">
    <location>
        <begin position="21"/>
        <end position="523"/>
    </location>
</feature>
<keyword evidence="5 6" id="KW-0472">Membrane</keyword>
<name>A0A024G773_9STRA</name>
<feature type="transmembrane region" description="Helical" evidence="6">
    <location>
        <begin position="482"/>
        <end position="502"/>
    </location>
</feature>
<sequence>MMHWCQKLAALFVLSSLAFANDLDAECGSEWKKDDIIHMEQPTCKAPSFAQPEHDIMFRSFYLNTPKFNISSHIPEYLSDIKWEALWRAFHDAVVGTMDCILLWVRFYHLAAIPLLRTLSVIVDALLPHALSLAQALSQVVLRLEWYYQLLLGVTILLIVVVVRKGYVHTAKARCTIFIRACRQRYRAFLTSLSAKSRLAMILLPHVLYSGVAYALPVYAPNSNFTTLLSSDLVTNILLVILPLVRSISVLRSFRIKVANASSTSSLPIQRTTRSSTREVQSSMDSEKSTLQSELRFWIVWSCGFCLMSISSFFIPSFVTAYIKPSKYWSNLFLLWLQLPILRGSSMLYYVISRFYQPCTTTRWGHFGQANMTNAQSETTARSNLILRTFMALSIISERHIAVLQDVWSQGPALCGLIFLFTPGFITSRGCYIIGFGFPAHSVILTLHRSNQLKRYEWWLCYYIVLASVEYTYYGVEQAFSWVPLFYHAKLLILLWLQFPYFQGAQRLLDRFYANVFVTKVGV</sequence>
<gene>
    <name evidence="8" type="ORF">BN9_029600</name>
</gene>
<keyword evidence="7" id="KW-0732">Signal</keyword>
<organism evidence="8 9">
    <name type="scientific">Albugo candida</name>
    <dbReference type="NCBI Taxonomy" id="65357"/>
    <lineage>
        <taxon>Eukaryota</taxon>
        <taxon>Sar</taxon>
        <taxon>Stramenopiles</taxon>
        <taxon>Oomycota</taxon>
        <taxon>Peronosporomycetes</taxon>
        <taxon>Albuginales</taxon>
        <taxon>Albuginaceae</taxon>
        <taxon>Albugo</taxon>
    </lineage>
</organism>
<dbReference type="PANTHER" id="PTHR12300">
    <property type="entry name" value="HVA22-LIKE PROTEINS"/>
    <property type="match status" value="1"/>
</dbReference>
<feature type="signal peptide" evidence="7">
    <location>
        <begin position="1"/>
        <end position="20"/>
    </location>
</feature>
<dbReference type="Proteomes" id="UP000053237">
    <property type="component" value="Unassembled WGS sequence"/>
</dbReference>
<feature type="transmembrane region" description="Helical" evidence="6">
    <location>
        <begin position="329"/>
        <end position="352"/>
    </location>
</feature>
<feature type="transmembrane region" description="Helical" evidence="6">
    <location>
        <begin position="225"/>
        <end position="245"/>
    </location>
</feature>
<feature type="transmembrane region" description="Helical" evidence="6">
    <location>
        <begin position="298"/>
        <end position="323"/>
    </location>
</feature>
<evidence type="ECO:0000313" key="9">
    <source>
        <dbReference type="Proteomes" id="UP000053237"/>
    </source>
</evidence>
<reference evidence="8 9" key="1">
    <citation type="submission" date="2012-05" db="EMBL/GenBank/DDBJ databases">
        <title>Recombination and specialization in a pathogen metapopulation.</title>
        <authorList>
            <person name="Gardiner A."/>
            <person name="Kemen E."/>
            <person name="Schultz-Larsen T."/>
            <person name="MacLean D."/>
            <person name="Van Oosterhout C."/>
            <person name="Jones J.D.G."/>
        </authorList>
    </citation>
    <scope>NUCLEOTIDE SEQUENCE [LARGE SCALE GENOMIC DNA]</scope>
    <source>
        <strain evidence="8 9">Ac Nc2</strain>
    </source>
</reference>